<dbReference type="Proteomes" id="UP000092321">
    <property type="component" value="Unassembled WGS sequence"/>
</dbReference>
<evidence type="ECO:0000256" key="2">
    <source>
        <dbReference type="SAM" id="SignalP"/>
    </source>
</evidence>
<proteinExistence type="predicted"/>
<name>A0A1B7TBI5_9ASCO</name>
<keyword evidence="4" id="KW-1185">Reference proteome</keyword>
<protein>
    <recommendedName>
        <fullName evidence="5">Extracellular membrane protein CFEM domain-containing protein</fullName>
    </recommendedName>
</protein>
<dbReference type="AlphaFoldDB" id="A0A1B7TBI5"/>
<gene>
    <name evidence="3" type="ORF">HANVADRAFT_53407</name>
</gene>
<organism evidence="3 4">
    <name type="scientific">Hanseniaspora valbyensis NRRL Y-1626</name>
    <dbReference type="NCBI Taxonomy" id="766949"/>
    <lineage>
        <taxon>Eukaryota</taxon>
        <taxon>Fungi</taxon>
        <taxon>Dikarya</taxon>
        <taxon>Ascomycota</taxon>
        <taxon>Saccharomycotina</taxon>
        <taxon>Saccharomycetes</taxon>
        <taxon>Saccharomycodales</taxon>
        <taxon>Saccharomycodaceae</taxon>
        <taxon>Hanseniaspora</taxon>
    </lineage>
</organism>
<feature type="chain" id="PRO_5008598674" description="Extracellular membrane protein CFEM domain-containing protein" evidence="2">
    <location>
        <begin position="23"/>
        <end position="272"/>
    </location>
</feature>
<feature type="signal peptide" evidence="2">
    <location>
        <begin position="1"/>
        <end position="22"/>
    </location>
</feature>
<accession>A0A1B7TBI5</accession>
<keyword evidence="2" id="KW-0732">Signal</keyword>
<sequence>MKLHSSFIISTVLISLPDLLSGLKLPTHCLMECTSNNLGKYSNFHYTLDDIKDLCSNNDLHRLVLSCLEENCETPSFKKLNVKEFTKLCSATDLLEASPLINNKKVSYKEDQNRDEKNNGNSNLEKRLSYVGDRNNAKIKKPNLLKDQNLNINGHYIVKSRNEKRNYDRNNSLSDVIFLNSPSIQENLSPGNKKEFNNLNLKKNNKSIESFSNNDDEDKNEDFKDFDAVKSEKKLLISKKINIEKVRNNQYSFKKNRDRLGKSKTIFLINRD</sequence>
<feature type="region of interest" description="Disordered" evidence="1">
    <location>
        <begin position="107"/>
        <end position="127"/>
    </location>
</feature>
<dbReference type="EMBL" id="LXPE01000024">
    <property type="protein sequence ID" value="OBA26091.1"/>
    <property type="molecule type" value="Genomic_DNA"/>
</dbReference>
<evidence type="ECO:0000313" key="3">
    <source>
        <dbReference type="EMBL" id="OBA26091.1"/>
    </source>
</evidence>
<evidence type="ECO:0008006" key="5">
    <source>
        <dbReference type="Google" id="ProtNLM"/>
    </source>
</evidence>
<evidence type="ECO:0000256" key="1">
    <source>
        <dbReference type="SAM" id="MobiDB-lite"/>
    </source>
</evidence>
<evidence type="ECO:0000313" key="4">
    <source>
        <dbReference type="Proteomes" id="UP000092321"/>
    </source>
</evidence>
<reference evidence="4" key="1">
    <citation type="journal article" date="2016" name="Proc. Natl. Acad. Sci. U.S.A.">
        <title>Comparative genomics of biotechnologically important yeasts.</title>
        <authorList>
            <person name="Riley R."/>
            <person name="Haridas S."/>
            <person name="Wolfe K.H."/>
            <person name="Lopes M.R."/>
            <person name="Hittinger C.T."/>
            <person name="Goeker M."/>
            <person name="Salamov A.A."/>
            <person name="Wisecaver J.H."/>
            <person name="Long T.M."/>
            <person name="Calvey C.H."/>
            <person name="Aerts A.L."/>
            <person name="Barry K.W."/>
            <person name="Choi C."/>
            <person name="Clum A."/>
            <person name="Coughlan A.Y."/>
            <person name="Deshpande S."/>
            <person name="Douglass A.P."/>
            <person name="Hanson S.J."/>
            <person name="Klenk H.-P."/>
            <person name="LaButti K.M."/>
            <person name="Lapidus A."/>
            <person name="Lindquist E.A."/>
            <person name="Lipzen A.M."/>
            <person name="Meier-Kolthoff J.P."/>
            <person name="Ohm R.A."/>
            <person name="Otillar R.P."/>
            <person name="Pangilinan J.L."/>
            <person name="Peng Y."/>
            <person name="Rokas A."/>
            <person name="Rosa C.A."/>
            <person name="Scheuner C."/>
            <person name="Sibirny A.A."/>
            <person name="Slot J.C."/>
            <person name="Stielow J.B."/>
            <person name="Sun H."/>
            <person name="Kurtzman C.P."/>
            <person name="Blackwell M."/>
            <person name="Grigoriev I.V."/>
            <person name="Jeffries T.W."/>
        </authorList>
    </citation>
    <scope>NUCLEOTIDE SEQUENCE [LARGE SCALE GENOMIC DNA]</scope>
    <source>
        <strain evidence="4">NRRL Y-1626</strain>
    </source>
</reference>
<comment type="caution">
    <text evidence="3">The sequence shown here is derived from an EMBL/GenBank/DDBJ whole genome shotgun (WGS) entry which is preliminary data.</text>
</comment>